<sequence length="61" mass="7283">MWKPRGEDRRKDTRQERHEVLMWEANLAFERGDLDTAEELTAAAQKALEGEERRSGRDRRK</sequence>
<protein>
    <submittedName>
        <fullName evidence="1">Uncharacterized protein</fullName>
    </submittedName>
</protein>
<organism evidence="1">
    <name type="scientific">uncultured Solirubrobacterales bacterium</name>
    <dbReference type="NCBI Taxonomy" id="768556"/>
    <lineage>
        <taxon>Bacteria</taxon>
        <taxon>Bacillati</taxon>
        <taxon>Actinomycetota</taxon>
        <taxon>Thermoleophilia</taxon>
        <taxon>Solirubrobacterales</taxon>
        <taxon>environmental samples</taxon>
    </lineage>
</organism>
<gene>
    <name evidence="1" type="ORF">AVDCRST_MAG17-1336</name>
</gene>
<dbReference type="AlphaFoldDB" id="A0A6J4SIZ3"/>
<proteinExistence type="predicted"/>
<evidence type="ECO:0000313" key="1">
    <source>
        <dbReference type="EMBL" id="CAA9500296.1"/>
    </source>
</evidence>
<dbReference type="EMBL" id="CADCVV010000096">
    <property type="protein sequence ID" value="CAA9500296.1"/>
    <property type="molecule type" value="Genomic_DNA"/>
</dbReference>
<accession>A0A6J4SIZ3</accession>
<reference evidence="1" key="1">
    <citation type="submission" date="2020-02" db="EMBL/GenBank/DDBJ databases">
        <authorList>
            <person name="Meier V. D."/>
        </authorList>
    </citation>
    <scope>NUCLEOTIDE SEQUENCE</scope>
    <source>
        <strain evidence="1">AVDCRST_MAG17</strain>
    </source>
</reference>
<name>A0A6J4SIZ3_9ACTN</name>